<keyword evidence="3" id="KW-1185">Reference proteome</keyword>
<dbReference type="InterPro" id="IPR013974">
    <property type="entry name" value="SAF"/>
</dbReference>
<evidence type="ECO:0000259" key="1">
    <source>
        <dbReference type="PROSITE" id="PS50844"/>
    </source>
</evidence>
<reference evidence="2 3" key="1">
    <citation type="journal article" date="2022" name="Int. J. Syst. Evol. Microbiol.">
        <title>Flavobacterium ammonificans sp. nov. and Flavobacterium ammoniigenes sp. nov., ammonifying bacteria isolated from surface river water.</title>
        <authorList>
            <person name="Watanabe K."/>
            <person name="Kitamura T."/>
            <person name="Ogata Y."/>
            <person name="Shindo C."/>
            <person name="Suda W."/>
        </authorList>
    </citation>
    <scope>NUCLEOTIDE SEQUENCE [LARGE SCALE GENOMIC DNA]</scope>
    <source>
        <strain evidence="2 3">GENT5</strain>
    </source>
</reference>
<dbReference type="InterPro" id="IPR057736">
    <property type="entry name" value="SAF_PseI/NeuA/NeuB"/>
</dbReference>
<dbReference type="InterPro" id="IPR036732">
    <property type="entry name" value="AFP_Neu5c_C_sf"/>
</dbReference>
<dbReference type="InterPro" id="IPR013132">
    <property type="entry name" value="PseI/NeuA/B-like_N"/>
</dbReference>
<dbReference type="InterPro" id="IPR013785">
    <property type="entry name" value="Aldolase_TIM"/>
</dbReference>
<dbReference type="SMART" id="SM00858">
    <property type="entry name" value="SAF"/>
    <property type="match status" value="1"/>
</dbReference>
<dbReference type="InterPro" id="IPR051690">
    <property type="entry name" value="PseI-like"/>
</dbReference>
<name>A0ABM7V583_9FLAO</name>
<dbReference type="Gene3D" id="3.20.20.70">
    <property type="entry name" value="Aldolase class I"/>
    <property type="match status" value="1"/>
</dbReference>
<accession>A0ABM7V583</accession>
<dbReference type="Pfam" id="PF08666">
    <property type="entry name" value="SAF"/>
    <property type="match status" value="1"/>
</dbReference>
<dbReference type="PANTHER" id="PTHR42966">
    <property type="entry name" value="N-ACETYLNEURAMINATE SYNTHASE"/>
    <property type="match status" value="1"/>
</dbReference>
<reference evidence="2 3" key="2">
    <citation type="journal article" date="2022" name="Microorganisms">
        <title>Complete Genome Sequences of Two Flavobacterium ammonificans Strains and a Flavobacterium ammoniigenes Strain of Ammonifying Bacterioplankton Isolated from Surface River Water.</title>
        <authorList>
            <person name="Suda W."/>
            <person name="Ogata Y."/>
            <person name="Shindo C."/>
            <person name="Watanabe K."/>
        </authorList>
    </citation>
    <scope>NUCLEOTIDE SEQUENCE [LARGE SCALE GENOMIC DNA]</scope>
    <source>
        <strain evidence="2 3">GENT5</strain>
    </source>
</reference>
<dbReference type="EMBL" id="AP025184">
    <property type="protein sequence ID" value="BDB54706.1"/>
    <property type="molecule type" value="Genomic_DNA"/>
</dbReference>
<evidence type="ECO:0000313" key="3">
    <source>
        <dbReference type="Proteomes" id="UP001319867"/>
    </source>
</evidence>
<dbReference type="InterPro" id="IPR006190">
    <property type="entry name" value="SAF_AFP_Neu5Ac"/>
</dbReference>
<dbReference type="Pfam" id="PF03102">
    <property type="entry name" value="NeuB"/>
    <property type="match status" value="1"/>
</dbReference>
<dbReference type="PANTHER" id="PTHR42966:SF2">
    <property type="entry name" value="PSEUDAMINIC ACID SYNTHASE"/>
    <property type="match status" value="1"/>
</dbReference>
<protein>
    <submittedName>
        <fullName evidence="2">N-acetylneuraminate synthase</fullName>
    </submittedName>
</protein>
<dbReference type="SUPFAM" id="SSF51269">
    <property type="entry name" value="AFP III-like domain"/>
    <property type="match status" value="1"/>
</dbReference>
<dbReference type="CDD" id="cd11615">
    <property type="entry name" value="SAF_NeuB_like"/>
    <property type="match status" value="1"/>
</dbReference>
<dbReference type="PROSITE" id="PS50844">
    <property type="entry name" value="AFP_LIKE"/>
    <property type="match status" value="1"/>
</dbReference>
<dbReference type="Proteomes" id="UP001319867">
    <property type="component" value="Chromosome"/>
</dbReference>
<proteinExistence type="predicted"/>
<gene>
    <name evidence="2" type="ORF">GENT5_10110</name>
</gene>
<dbReference type="Gene3D" id="3.90.1210.10">
    <property type="entry name" value="Antifreeze-like/N-acetylneuraminic acid synthase C-terminal domain"/>
    <property type="match status" value="1"/>
</dbReference>
<organism evidence="2 3">
    <name type="scientific">Flavobacterium ammoniigenes</name>
    <dbReference type="NCBI Taxonomy" id="1751095"/>
    <lineage>
        <taxon>Bacteria</taxon>
        <taxon>Pseudomonadati</taxon>
        <taxon>Bacteroidota</taxon>
        <taxon>Flavobacteriia</taxon>
        <taxon>Flavobacteriales</taxon>
        <taxon>Flavobacteriaceae</taxon>
        <taxon>Flavobacterium</taxon>
    </lineage>
</organism>
<dbReference type="SUPFAM" id="SSF51569">
    <property type="entry name" value="Aldolase"/>
    <property type="match status" value="1"/>
</dbReference>
<dbReference type="RefSeq" id="WP_229316111.1">
    <property type="nucleotide sequence ID" value="NZ_AP025184.1"/>
</dbReference>
<evidence type="ECO:0000313" key="2">
    <source>
        <dbReference type="EMBL" id="BDB54706.1"/>
    </source>
</evidence>
<sequence>MKKIKFGNKIIGQGEPLYFIADIGANHDGDINRAYKLIELAKEAGADAAKFQNFQASKIVSKIGFEKLGTQLSHQSSWKKSVYEVYEDASVSLDWTPLLKAKCEEVGIDFFTSAYDFESVDAVDPFVDLYKIGSGDITWIEIIEYIAKKNKPVLIATGASEMIDVVRAMNAIEAITEDVVLMQCNTNYTLDRDKYRYVNLNVLKYFAQRFPNSILGLSDHTLGHATVLGAVALGALVIEKHFTDSNDNDGPDHKFAMNPKTWREMVDNANEVYYALGDGVKRIEENEKKSLIVQRRSLRAVSDFEIGHIITHKDLEALRPIPEDGFSPYQVSELLGKVLVTPIGKGEHITKKHIQ</sequence>
<feature type="domain" description="AFP-like" evidence="1">
    <location>
        <begin position="297"/>
        <end position="355"/>
    </location>
</feature>